<comment type="caution">
    <text evidence="11">The sequence shown here is derived from an EMBL/GenBank/DDBJ whole genome shotgun (WGS) entry which is preliminary data.</text>
</comment>
<dbReference type="Gene3D" id="3.30.160.20">
    <property type="match status" value="1"/>
</dbReference>
<dbReference type="EMBL" id="JADIMU010000012">
    <property type="protein sequence ID" value="MBO8442473.1"/>
    <property type="molecule type" value="Genomic_DNA"/>
</dbReference>
<dbReference type="PANTHER" id="PTHR48277">
    <property type="entry name" value="MITOCHONDRIAL RIBOSOMAL PROTEIN S5"/>
    <property type="match status" value="1"/>
</dbReference>
<dbReference type="PROSITE" id="PS00585">
    <property type="entry name" value="RIBOSOMAL_S5"/>
    <property type="match status" value="1"/>
</dbReference>
<dbReference type="AlphaFoldDB" id="A0A9D9HA89"/>
<evidence type="ECO:0000313" key="12">
    <source>
        <dbReference type="Proteomes" id="UP000823633"/>
    </source>
</evidence>
<evidence type="ECO:0000256" key="5">
    <source>
        <dbReference type="ARBA" id="ARBA00022980"/>
    </source>
</evidence>
<evidence type="ECO:0000256" key="4">
    <source>
        <dbReference type="ARBA" id="ARBA00022884"/>
    </source>
</evidence>
<evidence type="ECO:0000256" key="3">
    <source>
        <dbReference type="ARBA" id="ARBA00022730"/>
    </source>
</evidence>
<dbReference type="FunFam" id="3.30.230.10:FF:000002">
    <property type="entry name" value="30S ribosomal protein S5"/>
    <property type="match status" value="1"/>
</dbReference>
<dbReference type="InterPro" id="IPR005712">
    <property type="entry name" value="Ribosomal_uS5_bac-type"/>
</dbReference>
<dbReference type="InterPro" id="IPR020568">
    <property type="entry name" value="Ribosomal_Su5_D2-typ_SF"/>
</dbReference>
<dbReference type="GO" id="GO:0005737">
    <property type="term" value="C:cytoplasm"/>
    <property type="evidence" value="ECO:0007669"/>
    <property type="project" value="UniProtKB-ARBA"/>
</dbReference>
<dbReference type="PROSITE" id="PS50881">
    <property type="entry name" value="S5_DSRBD"/>
    <property type="match status" value="1"/>
</dbReference>
<evidence type="ECO:0000256" key="2">
    <source>
        <dbReference type="ARBA" id="ARBA00008945"/>
    </source>
</evidence>
<dbReference type="InterPro" id="IPR014721">
    <property type="entry name" value="Ribsml_uS5_D2-typ_fold_subgr"/>
</dbReference>
<evidence type="ECO:0000256" key="8">
    <source>
        <dbReference type="HAMAP-Rule" id="MF_01307"/>
    </source>
</evidence>
<dbReference type="Pfam" id="PF00333">
    <property type="entry name" value="Ribosomal_S5"/>
    <property type="match status" value="1"/>
</dbReference>
<keyword evidence="4 8" id="KW-0694">RNA-binding</keyword>
<dbReference type="GO" id="GO:0019843">
    <property type="term" value="F:rRNA binding"/>
    <property type="evidence" value="ECO:0007669"/>
    <property type="project" value="UniProtKB-UniRule"/>
</dbReference>
<dbReference type="GO" id="GO:0015935">
    <property type="term" value="C:small ribosomal subunit"/>
    <property type="evidence" value="ECO:0007669"/>
    <property type="project" value="InterPro"/>
</dbReference>
<comment type="similarity">
    <text evidence="2 8 9">Belongs to the universal ribosomal protein uS5 family.</text>
</comment>
<dbReference type="Proteomes" id="UP000823633">
    <property type="component" value="Unassembled WGS sequence"/>
</dbReference>
<comment type="subunit">
    <text evidence="8">Part of the 30S ribosomal subunit. Contacts proteins S4 and S8.</text>
</comment>
<dbReference type="GO" id="GO:0003735">
    <property type="term" value="F:structural constituent of ribosome"/>
    <property type="evidence" value="ECO:0007669"/>
    <property type="project" value="UniProtKB-UniRule"/>
</dbReference>
<dbReference type="NCBIfam" id="TIGR01021">
    <property type="entry name" value="rpsE_bact"/>
    <property type="match status" value="1"/>
</dbReference>
<dbReference type="InterPro" id="IPR005324">
    <property type="entry name" value="Ribosomal_uS5_C"/>
</dbReference>
<evidence type="ECO:0000256" key="6">
    <source>
        <dbReference type="ARBA" id="ARBA00023274"/>
    </source>
</evidence>
<dbReference type="PANTHER" id="PTHR48277:SF1">
    <property type="entry name" value="MITOCHONDRIAL RIBOSOMAL PROTEIN S5"/>
    <property type="match status" value="1"/>
</dbReference>
<reference evidence="11" key="2">
    <citation type="journal article" date="2021" name="PeerJ">
        <title>Extensive microbial diversity within the chicken gut microbiome revealed by metagenomics and culture.</title>
        <authorList>
            <person name="Gilroy R."/>
            <person name="Ravi A."/>
            <person name="Getino M."/>
            <person name="Pursley I."/>
            <person name="Horton D.L."/>
            <person name="Alikhan N.F."/>
            <person name="Baker D."/>
            <person name="Gharbi K."/>
            <person name="Hall N."/>
            <person name="Watson M."/>
            <person name="Adriaenssens E.M."/>
            <person name="Foster-Nyarko E."/>
            <person name="Jarju S."/>
            <person name="Secka A."/>
            <person name="Antonio M."/>
            <person name="Oren A."/>
            <person name="Chaudhuri R.R."/>
            <person name="La Ragione R."/>
            <person name="Hildebrand F."/>
            <person name="Pallen M.J."/>
        </authorList>
    </citation>
    <scope>NUCLEOTIDE SEQUENCE</scope>
    <source>
        <strain evidence="11">11167</strain>
    </source>
</reference>
<dbReference type="InterPro" id="IPR018192">
    <property type="entry name" value="Ribosomal_uS5_N_CS"/>
</dbReference>
<keyword evidence="6 8" id="KW-0687">Ribonucleoprotein</keyword>
<name>A0A9D9HA89_9SPIR</name>
<evidence type="ECO:0000256" key="9">
    <source>
        <dbReference type="RuleBase" id="RU003823"/>
    </source>
</evidence>
<dbReference type="SUPFAM" id="SSF54211">
    <property type="entry name" value="Ribosomal protein S5 domain 2-like"/>
    <property type="match status" value="1"/>
</dbReference>
<evidence type="ECO:0000256" key="1">
    <source>
        <dbReference type="ARBA" id="ARBA00003093"/>
    </source>
</evidence>
<sequence length="172" mass="18378">MERNRDKEVRDREKDAYIEKLIKINRVTKVVKGGKNMSFSALVVVGDGKGKVGYGFGKANDVSDAIRKATEKAKAHMITVPMKGATIPHEKLGQYKSASVLVRPAVPGTGVIAGGAVKAVADAAGIKDMLSKSLGSKNSINTVKATFNAFENLFDAKALARSRGKSLKEMWG</sequence>
<evidence type="ECO:0000259" key="10">
    <source>
        <dbReference type="PROSITE" id="PS50881"/>
    </source>
</evidence>
<dbReference type="HAMAP" id="MF_01307_B">
    <property type="entry name" value="Ribosomal_uS5_B"/>
    <property type="match status" value="1"/>
</dbReference>
<dbReference type="GO" id="GO:0006412">
    <property type="term" value="P:translation"/>
    <property type="evidence" value="ECO:0007669"/>
    <property type="project" value="UniProtKB-UniRule"/>
</dbReference>
<comment type="function">
    <text evidence="1 8">Located at the back of the 30S subunit body where it stabilizes the conformation of the head with respect to the body.</text>
</comment>
<dbReference type="Gene3D" id="3.30.230.10">
    <property type="match status" value="1"/>
</dbReference>
<dbReference type="SUPFAM" id="SSF54768">
    <property type="entry name" value="dsRNA-binding domain-like"/>
    <property type="match status" value="1"/>
</dbReference>
<keyword evidence="3 8" id="KW-0699">rRNA-binding</keyword>
<reference evidence="11" key="1">
    <citation type="submission" date="2020-10" db="EMBL/GenBank/DDBJ databases">
        <authorList>
            <person name="Gilroy R."/>
        </authorList>
    </citation>
    <scope>NUCLEOTIDE SEQUENCE</scope>
    <source>
        <strain evidence="11">11167</strain>
    </source>
</reference>
<comment type="domain">
    <text evidence="8">The N-terminal domain interacts with the head of the 30S subunit; the C-terminal domain interacts with the body and contacts protein S4. The interaction surface between S4 and S5 is involved in control of translational fidelity.</text>
</comment>
<organism evidence="11 12">
    <name type="scientific">Candidatus Aphodenecus pullistercoris</name>
    <dbReference type="NCBI Taxonomy" id="2840669"/>
    <lineage>
        <taxon>Bacteria</taxon>
        <taxon>Pseudomonadati</taxon>
        <taxon>Spirochaetota</taxon>
        <taxon>Spirochaetia</taxon>
        <taxon>Spirochaetales</taxon>
        <taxon>Candidatus Aphodenecus</taxon>
    </lineage>
</organism>
<protein>
    <recommendedName>
        <fullName evidence="7 8">Small ribosomal subunit protein uS5</fullName>
    </recommendedName>
</protein>
<dbReference type="InterPro" id="IPR000851">
    <property type="entry name" value="Ribosomal_uS5"/>
</dbReference>
<dbReference type="InterPro" id="IPR013810">
    <property type="entry name" value="Ribosomal_uS5_N"/>
</dbReference>
<comment type="function">
    <text evidence="8">With S4 and S12 plays an important role in translational accuracy.</text>
</comment>
<gene>
    <name evidence="8 11" type="primary">rpsE</name>
    <name evidence="11" type="ORF">IAC42_01740</name>
</gene>
<proteinExistence type="inferred from homology"/>
<dbReference type="FunFam" id="3.30.160.20:FF:000001">
    <property type="entry name" value="30S ribosomal protein S5"/>
    <property type="match status" value="1"/>
</dbReference>
<feature type="domain" description="S5 DRBM" evidence="10">
    <location>
        <begin position="17"/>
        <end position="80"/>
    </location>
</feature>
<accession>A0A9D9HA89</accession>
<evidence type="ECO:0000313" key="11">
    <source>
        <dbReference type="EMBL" id="MBO8442473.1"/>
    </source>
</evidence>
<dbReference type="GO" id="GO:0042254">
    <property type="term" value="P:ribosome biogenesis"/>
    <property type="evidence" value="ECO:0007669"/>
    <property type="project" value="UniProtKB-ARBA"/>
</dbReference>
<evidence type="ECO:0000256" key="7">
    <source>
        <dbReference type="ARBA" id="ARBA00035255"/>
    </source>
</evidence>
<keyword evidence="5 8" id="KW-0689">Ribosomal protein</keyword>
<dbReference type="Pfam" id="PF03719">
    <property type="entry name" value="Ribosomal_S5_C"/>
    <property type="match status" value="1"/>
</dbReference>